<dbReference type="RefSeq" id="WP_214621443.1">
    <property type="nucleotide sequence ID" value="NZ_JAHGAW010000001.1"/>
</dbReference>
<evidence type="ECO:0000313" key="3">
    <source>
        <dbReference type="Proteomes" id="UP001138757"/>
    </source>
</evidence>
<gene>
    <name evidence="2" type="ORF">KK488_02015</name>
</gene>
<feature type="transmembrane region" description="Helical" evidence="1">
    <location>
        <begin position="98"/>
        <end position="120"/>
    </location>
</feature>
<comment type="caution">
    <text evidence="2">The sequence shown here is derived from an EMBL/GenBank/DDBJ whole genome shotgun (WGS) entry which is preliminary data.</text>
</comment>
<feature type="transmembrane region" description="Helical" evidence="1">
    <location>
        <begin position="405"/>
        <end position="427"/>
    </location>
</feature>
<evidence type="ECO:0000256" key="1">
    <source>
        <dbReference type="SAM" id="Phobius"/>
    </source>
</evidence>
<keyword evidence="1" id="KW-1133">Transmembrane helix</keyword>
<dbReference type="EMBL" id="JAHGAW010000001">
    <property type="protein sequence ID" value="MBT2185715.1"/>
    <property type="molecule type" value="Genomic_DNA"/>
</dbReference>
<sequence length="441" mass="46967">MSASGGLVALAGRLERVPGLLGLAKLGNVALAMLWGFVVTFVFVRLLPIGEFRTFLLLIAFANFTVSAELGLTSIAYSRLRRDRIAGEGSFRSEEIVALFWLMAGIIALGACLIGAAILARLIPTAHPALFIAFYGVSAVNLLAILARRALAALDHNLWWEGLDFVRRFTGIALLFASLAGLPILESVVLQLALALCLLVVGLAIVHRSLAMTPAQWLAAGRGAAHVRAHYLADFGRTGALTLFDVAAYNAPYFTIAAATHDARPLLLFDFAFKTSRALSAVIRALIETTLPGLTRDYFAGDIAAFRAGLVRCLRWMLLVAAASAAGIVLVGRPLSHVIFAGNITIQWIELVMISVLLVGLSVICVSVYLQNGLGRFGALVGPSFAFLIGSLLSAPLAAALQEHWGWSLSMTFIALYAVVHLVLALVHGRMLARLGGEATS</sequence>
<feature type="transmembrane region" description="Helical" evidence="1">
    <location>
        <begin position="20"/>
        <end position="43"/>
    </location>
</feature>
<organism evidence="2 3">
    <name type="scientific">Sphingobium nicotianae</name>
    <dbReference type="NCBI Taxonomy" id="2782607"/>
    <lineage>
        <taxon>Bacteria</taxon>
        <taxon>Pseudomonadati</taxon>
        <taxon>Pseudomonadota</taxon>
        <taxon>Alphaproteobacteria</taxon>
        <taxon>Sphingomonadales</taxon>
        <taxon>Sphingomonadaceae</taxon>
        <taxon>Sphingobium</taxon>
    </lineage>
</organism>
<reference evidence="2" key="1">
    <citation type="submission" date="2021-05" db="EMBL/GenBank/DDBJ databases">
        <title>Genome of Sphingobium sp. strain.</title>
        <authorList>
            <person name="Fan R."/>
        </authorList>
    </citation>
    <scope>NUCLEOTIDE SEQUENCE</scope>
    <source>
        <strain evidence="2">H33</strain>
    </source>
</reference>
<accession>A0A9X1AK37</accession>
<keyword evidence="3" id="KW-1185">Reference proteome</keyword>
<evidence type="ECO:0000313" key="2">
    <source>
        <dbReference type="EMBL" id="MBT2185715.1"/>
    </source>
</evidence>
<feature type="transmembrane region" description="Helical" evidence="1">
    <location>
        <begin position="348"/>
        <end position="370"/>
    </location>
</feature>
<feature type="transmembrane region" description="Helical" evidence="1">
    <location>
        <begin position="377"/>
        <end position="399"/>
    </location>
</feature>
<feature type="transmembrane region" description="Helical" evidence="1">
    <location>
        <begin position="55"/>
        <end position="77"/>
    </location>
</feature>
<name>A0A9X1AK37_9SPHN</name>
<feature type="transmembrane region" description="Helical" evidence="1">
    <location>
        <begin position="316"/>
        <end position="336"/>
    </location>
</feature>
<protein>
    <submittedName>
        <fullName evidence="2">Uncharacterized protein</fullName>
    </submittedName>
</protein>
<feature type="transmembrane region" description="Helical" evidence="1">
    <location>
        <begin position="126"/>
        <end position="145"/>
    </location>
</feature>
<feature type="transmembrane region" description="Helical" evidence="1">
    <location>
        <begin position="188"/>
        <end position="206"/>
    </location>
</feature>
<keyword evidence="1" id="KW-0812">Transmembrane</keyword>
<proteinExistence type="predicted"/>
<dbReference type="AlphaFoldDB" id="A0A9X1AK37"/>
<keyword evidence="1" id="KW-0472">Membrane</keyword>
<dbReference type="Proteomes" id="UP001138757">
    <property type="component" value="Unassembled WGS sequence"/>
</dbReference>
<feature type="transmembrane region" description="Helical" evidence="1">
    <location>
        <begin position="165"/>
        <end position="182"/>
    </location>
</feature>